<dbReference type="InterPro" id="IPR057651">
    <property type="entry name" value="Ig_TPPC8_C"/>
</dbReference>
<dbReference type="InterPro" id="IPR011990">
    <property type="entry name" value="TPR-like_helical_dom_sf"/>
</dbReference>
<sequence>MEQMEFFFKLLLVFVFNFYKLCLYLSATTPWFEAYRESFLQVMPASDHEFLNHYVACMLVVSSGEPEPVEQFLRLSQEQHRIQHSSEYAYPKWFIPNTLKYYVLLHDVSAGEEQRADSVYEEMKQRYGTQGCYLLKINSRGSNRGADEQIPDPWSQYLQKNSIQNQESYDDGPYTVISNKNADHLISDGLDNDIQDGLSNNFKAHPLQLDHLSDTSSSFDGTDYIKTTSSLHESKKTSSGTPHGACLTLTDHDRIRQFIQEFTFRGLLPHIEKTIRQLNDQLISRKGLSRSLFSATKKWFSGSKVPEKSINELKNTSGLLYPPEAPELQIRKMADLCFLVQHYELAYSCYHTAKKDFLNDQAMLYAAGALEMAAVSAFLQPGAPRPYPAHYMDTAIQTYRDICKNMVLAERCVLLSAEILKSQSKYSDAAALLIRLTSEDSDLRSALLLEQAAHCFINMKSPMVRKFAFHMILAGHRYSKAGQKKHALRCYCQAMQVYKGKGWSLAEDHINFTIGRQSFTLRQLDNAVSAFRHILINDSKQPAAQQGTFLREYLYVYKNVTQLSPDGPLPQLPLPYINNSATRVFFGHDRRPAEGEKQAATHISLDQEYDCESSHQWKELEEQVVAVVNKGIIPSNFQPTQYCLNSYSDNSKFPLAVVEEPVTVEVAFRNPLKIPLLLTDLSLLWKFQPKDFKHLTVARLKLFPHQTGELHILGVVYNLGTIQGTVMIDGIDPSIGLQAGKFVYNGMSVRGRQDLEIQGPRLNNTKEEKTSIKYGPDRRLDPIITEEMPLLEVFFINFPTGLLCGEIRKAYVEFVNVSKCPLTALKVVSKHPEFFTFGGNTGVLTPLSPSASENCSAYKTVVTDSTSVCTALMSSASSVNFGLGTGSQPEVIHVPLPDSVLLPGASIQLPMWLHGPDEEGVHEINFLFYYESIKKHSKIHRVLRHTAVICTSRSLNVRATVCRSNALEDEGKGDNMLVFVDVENINTSEAGVKEFHIVQVSSNSKHWKLQKAVNCFEDKDYKLASRERGKLCFKAVRCKNSGDNKQLILEGQHHIVLHTVGKEAFSFPQKQESPEMVLLKFFRPENTSLPTRPTPEQLSNLIKTSLHYPESFNHSFHQKSLCLVPVTLLLSNCSEADVDVIIDLRHKTTSPEALEIHGSFTWLGQTQYKLQLKSQEVYNLQLKACFVRTGVYNLGTHRVFAKLADQVTLFETSQQNSMPALIIINNI</sequence>
<feature type="domain" description="TPPC8 first Ig-like" evidence="4">
    <location>
        <begin position="697"/>
        <end position="803"/>
    </location>
</feature>
<keyword evidence="1" id="KW-0472">Membrane</keyword>
<accession>A0A8C0IQP1</accession>
<dbReference type="Pfam" id="PF24545">
    <property type="entry name" value="Ig_TPPC8_1st"/>
    <property type="match status" value="2"/>
</dbReference>
<dbReference type="InterPro" id="IPR058538">
    <property type="entry name" value="Ig_TPPC8_2nd"/>
</dbReference>
<evidence type="ECO:0000259" key="2">
    <source>
        <dbReference type="Pfam" id="PF24542"/>
    </source>
</evidence>
<reference evidence="6" key="1">
    <citation type="submission" date="2025-08" db="UniProtKB">
        <authorList>
            <consortium name="Ensembl"/>
        </authorList>
    </citation>
    <scope>IDENTIFICATION</scope>
</reference>
<keyword evidence="1" id="KW-1133">Transmembrane helix</keyword>
<dbReference type="SUPFAM" id="SSF48452">
    <property type="entry name" value="TPR-like"/>
    <property type="match status" value="1"/>
</dbReference>
<dbReference type="Pfam" id="PF24546">
    <property type="entry name" value="Ig_TPPC8_3rd"/>
    <property type="match status" value="1"/>
</dbReference>
<gene>
    <name evidence="6" type="primary">TRAPPC8</name>
</gene>
<proteinExistence type="predicted"/>
<feature type="transmembrane region" description="Helical" evidence="1">
    <location>
        <begin position="7"/>
        <end position="27"/>
    </location>
</feature>
<evidence type="ECO:0000259" key="4">
    <source>
        <dbReference type="Pfam" id="PF24545"/>
    </source>
</evidence>
<dbReference type="GO" id="GO:1990072">
    <property type="term" value="C:TRAPPIII protein complex"/>
    <property type="evidence" value="ECO:0007669"/>
    <property type="project" value="TreeGrafter"/>
</dbReference>
<dbReference type="Pfam" id="PF24542">
    <property type="entry name" value="Ig_TPPC8_C"/>
    <property type="match status" value="1"/>
</dbReference>
<keyword evidence="7" id="KW-1185">Reference proteome</keyword>
<evidence type="ECO:0000259" key="5">
    <source>
        <dbReference type="Pfam" id="PF24546"/>
    </source>
</evidence>
<feature type="domain" description="TPPC8 C-terminal Ig-like" evidence="2">
    <location>
        <begin position="1101"/>
        <end position="1203"/>
    </location>
</feature>
<dbReference type="InterPro" id="IPR024420">
    <property type="entry name" value="TRAPP_III_complex_Trs85"/>
</dbReference>
<dbReference type="Gene3D" id="1.25.40.10">
    <property type="entry name" value="Tetratricopeptide repeat domain"/>
    <property type="match status" value="1"/>
</dbReference>
<reference evidence="6" key="2">
    <citation type="submission" date="2025-09" db="UniProtKB">
        <authorList>
            <consortium name="Ensembl"/>
        </authorList>
    </citation>
    <scope>IDENTIFICATION</scope>
</reference>
<evidence type="ECO:0000256" key="1">
    <source>
        <dbReference type="SAM" id="Phobius"/>
    </source>
</evidence>
<protein>
    <submittedName>
        <fullName evidence="6">Trafficking protein particle complex subunit 8</fullName>
    </submittedName>
</protein>
<organism evidence="6 7">
    <name type="scientific">Chelonoidis abingdonii</name>
    <name type="common">Abingdon island giant tortoise</name>
    <name type="synonym">Testudo abingdonii</name>
    <dbReference type="NCBI Taxonomy" id="106734"/>
    <lineage>
        <taxon>Eukaryota</taxon>
        <taxon>Metazoa</taxon>
        <taxon>Chordata</taxon>
        <taxon>Craniata</taxon>
        <taxon>Vertebrata</taxon>
        <taxon>Euteleostomi</taxon>
        <taxon>Archelosauria</taxon>
        <taxon>Testudinata</taxon>
        <taxon>Testudines</taxon>
        <taxon>Cryptodira</taxon>
        <taxon>Durocryptodira</taxon>
        <taxon>Testudinoidea</taxon>
        <taxon>Testudinidae</taxon>
        <taxon>Chelonoidis</taxon>
    </lineage>
</organism>
<dbReference type="PANTHER" id="PTHR12975:SF6">
    <property type="entry name" value="TRAFFICKING PROTEIN PARTICLE COMPLEX SUBUNIT 8"/>
    <property type="match status" value="1"/>
</dbReference>
<dbReference type="AlphaFoldDB" id="A0A8C0IQP1"/>
<dbReference type="Ensembl" id="ENSCABT00000015037.1">
    <property type="protein sequence ID" value="ENSCABP00000013709.1"/>
    <property type="gene ID" value="ENSCABG00000008753.1"/>
</dbReference>
<dbReference type="Pfam" id="PF24544">
    <property type="entry name" value="Ig_TPPC8_2nd"/>
    <property type="match status" value="1"/>
</dbReference>
<name>A0A8C0IQP1_CHEAB</name>
<evidence type="ECO:0000313" key="6">
    <source>
        <dbReference type="Ensembl" id="ENSCABP00000013709.1"/>
    </source>
</evidence>
<dbReference type="GeneTree" id="ENSGT00390000000568"/>
<dbReference type="Proteomes" id="UP000694404">
    <property type="component" value="Unplaced"/>
</dbReference>
<feature type="domain" description="TPPC8 second Ig-like" evidence="3">
    <location>
        <begin position="804"/>
        <end position="942"/>
    </location>
</feature>
<dbReference type="Pfam" id="PF12739">
    <property type="entry name" value="TRAPPC-Trs85"/>
    <property type="match status" value="1"/>
</dbReference>
<evidence type="ECO:0000313" key="7">
    <source>
        <dbReference type="Proteomes" id="UP000694404"/>
    </source>
</evidence>
<dbReference type="InterPro" id="IPR058540">
    <property type="entry name" value="Ig_TPPC8_3rd"/>
</dbReference>
<feature type="domain" description="TPPC8 third Ig-like" evidence="5">
    <location>
        <begin position="946"/>
        <end position="1040"/>
    </location>
</feature>
<evidence type="ECO:0000259" key="3">
    <source>
        <dbReference type="Pfam" id="PF24544"/>
    </source>
</evidence>
<dbReference type="PANTHER" id="PTHR12975">
    <property type="entry name" value="TRANSPORT PROTEIN TRAPP"/>
    <property type="match status" value="1"/>
</dbReference>
<feature type="domain" description="TPPC8 first Ig-like" evidence="4">
    <location>
        <begin position="606"/>
        <end position="691"/>
    </location>
</feature>
<keyword evidence="1" id="KW-0812">Transmembrane</keyword>
<dbReference type="InterPro" id="IPR058541">
    <property type="entry name" value="Ig_TPPC8_1st"/>
</dbReference>